<feature type="non-terminal residue" evidence="3">
    <location>
        <position position="107"/>
    </location>
</feature>
<feature type="domain" description="Semialdehyde dehydrogenase NAD-binding" evidence="2">
    <location>
        <begin position="3"/>
        <end position="107"/>
    </location>
</feature>
<dbReference type="PANTHER" id="PTHR32338">
    <property type="entry name" value="N-ACETYL-GAMMA-GLUTAMYL-PHOSPHATE REDUCTASE, CHLOROPLASTIC-RELATED-RELATED"/>
    <property type="match status" value="1"/>
</dbReference>
<keyword evidence="1" id="KW-0028">Amino-acid biosynthesis</keyword>
<sequence>MVRALIFGATGYTGLELIRILSSHPDVSVVGGSSRNWAGKMASEALPFIFPGKDFKLSTLEDLRSNPRADVAFLALPHGESMAVIRPLLDSGLKVVDLSADLRLNEA</sequence>
<reference evidence="3" key="1">
    <citation type="submission" date="2020-07" db="EMBL/GenBank/DDBJ databases">
        <title>Huge and variable diversity of episymbiotic CPR bacteria and DPANN archaea in groundwater ecosystems.</title>
        <authorList>
            <person name="He C.Y."/>
            <person name="Keren R."/>
            <person name="Whittaker M."/>
            <person name="Farag I.F."/>
            <person name="Doudna J."/>
            <person name="Cate J.H.D."/>
            <person name="Banfield J.F."/>
        </authorList>
    </citation>
    <scope>NUCLEOTIDE SEQUENCE</scope>
    <source>
        <strain evidence="3">NC_groundwater_1664_Pr3_B-0.1um_52_9</strain>
    </source>
</reference>
<dbReference type="InterPro" id="IPR000534">
    <property type="entry name" value="Semialdehyde_DH_NAD-bd"/>
</dbReference>
<dbReference type="InterPro" id="IPR050085">
    <property type="entry name" value="AGPR"/>
</dbReference>
<dbReference type="SUPFAM" id="SSF51735">
    <property type="entry name" value="NAD(P)-binding Rossmann-fold domains"/>
    <property type="match status" value="1"/>
</dbReference>
<dbReference type="Pfam" id="PF01118">
    <property type="entry name" value="Semialdhyde_dh"/>
    <property type="match status" value="1"/>
</dbReference>
<evidence type="ECO:0000259" key="2">
    <source>
        <dbReference type="SMART" id="SM00859"/>
    </source>
</evidence>
<accession>A0A9D6V7S2</accession>
<dbReference type="PANTHER" id="PTHR32338:SF10">
    <property type="entry name" value="N-ACETYL-GAMMA-GLUTAMYL-PHOSPHATE REDUCTASE, CHLOROPLASTIC-RELATED"/>
    <property type="match status" value="1"/>
</dbReference>
<dbReference type="Gene3D" id="3.40.50.720">
    <property type="entry name" value="NAD(P)-binding Rossmann-like Domain"/>
    <property type="match status" value="1"/>
</dbReference>
<dbReference type="AlphaFoldDB" id="A0A9D6V7S2"/>
<dbReference type="InterPro" id="IPR036291">
    <property type="entry name" value="NAD(P)-bd_dom_sf"/>
</dbReference>
<gene>
    <name evidence="3" type="primary">argC</name>
    <name evidence="3" type="ORF">HY912_18660</name>
</gene>
<dbReference type="GO" id="GO:0051287">
    <property type="term" value="F:NAD binding"/>
    <property type="evidence" value="ECO:0007669"/>
    <property type="project" value="InterPro"/>
</dbReference>
<dbReference type="Proteomes" id="UP000807825">
    <property type="component" value="Unassembled WGS sequence"/>
</dbReference>
<organism evidence="3 4">
    <name type="scientific">Desulfomonile tiedjei</name>
    <dbReference type="NCBI Taxonomy" id="2358"/>
    <lineage>
        <taxon>Bacteria</taxon>
        <taxon>Pseudomonadati</taxon>
        <taxon>Thermodesulfobacteriota</taxon>
        <taxon>Desulfomonilia</taxon>
        <taxon>Desulfomonilales</taxon>
        <taxon>Desulfomonilaceae</taxon>
        <taxon>Desulfomonile</taxon>
    </lineage>
</organism>
<proteinExistence type="predicted"/>
<evidence type="ECO:0000256" key="1">
    <source>
        <dbReference type="ARBA" id="ARBA00022571"/>
    </source>
</evidence>
<comment type="caution">
    <text evidence="3">The sequence shown here is derived from an EMBL/GenBank/DDBJ whole genome shotgun (WGS) entry which is preliminary data.</text>
</comment>
<dbReference type="GO" id="GO:0003942">
    <property type="term" value="F:N-acetyl-gamma-glutamyl-phosphate reductase activity"/>
    <property type="evidence" value="ECO:0007669"/>
    <property type="project" value="UniProtKB-EC"/>
</dbReference>
<name>A0A9D6V7S2_9BACT</name>
<keyword evidence="1" id="KW-0055">Arginine biosynthesis</keyword>
<dbReference type="SMART" id="SM00859">
    <property type="entry name" value="Semialdhyde_dh"/>
    <property type="match status" value="1"/>
</dbReference>
<dbReference type="GO" id="GO:0006526">
    <property type="term" value="P:L-arginine biosynthetic process"/>
    <property type="evidence" value="ECO:0007669"/>
    <property type="project" value="UniProtKB-KW"/>
</dbReference>
<evidence type="ECO:0000313" key="3">
    <source>
        <dbReference type="EMBL" id="MBI5251516.1"/>
    </source>
</evidence>
<protein>
    <submittedName>
        <fullName evidence="3">N-acetyl-gamma-glutamyl-phosphate reductase</fullName>
        <ecNumber evidence="3">1.2.1.38</ecNumber>
    </submittedName>
</protein>
<keyword evidence="3" id="KW-0560">Oxidoreductase</keyword>
<dbReference type="EC" id="1.2.1.38" evidence="3"/>
<dbReference type="CDD" id="cd17895">
    <property type="entry name" value="AGPR_1_N"/>
    <property type="match status" value="1"/>
</dbReference>
<dbReference type="EMBL" id="JACRDE010000490">
    <property type="protein sequence ID" value="MBI5251516.1"/>
    <property type="molecule type" value="Genomic_DNA"/>
</dbReference>
<evidence type="ECO:0000313" key="4">
    <source>
        <dbReference type="Proteomes" id="UP000807825"/>
    </source>
</evidence>